<name>A0A1G8SU75_9GAMM</name>
<dbReference type="AlphaFoldDB" id="A0A1G8SU75"/>
<dbReference type="EMBL" id="FNEM01000007">
    <property type="protein sequence ID" value="SDJ32769.1"/>
    <property type="molecule type" value="Genomic_DNA"/>
</dbReference>
<dbReference type="OrthoDB" id="9841289at2"/>
<evidence type="ECO:0000256" key="1">
    <source>
        <dbReference type="SAM" id="SignalP"/>
    </source>
</evidence>
<accession>A0A1G8SU75</accession>
<feature type="chain" id="PRO_5011747236" evidence="1">
    <location>
        <begin position="22"/>
        <end position="109"/>
    </location>
</feature>
<keyword evidence="1" id="KW-0732">Signal</keyword>
<reference evidence="3" key="1">
    <citation type="submission" date="2016-10" db="EMBL/GenBank/DDBJ databases">
        <authorList>
            <person name="Varghese N."/>
            <person name="Submissions S."/>
        </authorList>
    </citation>
    <scope>NUCLEOTIDE SEQUENCE [LARGE SCALE GENOMIC DNA]</scope>
    <source>
        <strain evidence="3">DSM 23317</strain>
    </source>
</reference>
<feature type="signal peptide" evidence="1">
    <location>
        <begin position="1"/>
        <end position="21"/>
    </location>
</feature>
<dbReference type="RefSeq" id="WP_143026605.1">
    <property type="nucleotide sequence ID" value="NZ_FNEM01000007.1"/>
</dbReference>
<dbReference type="Proteomes" id="UP000199527">
    <property type="component" value="Unassembled WGS sequence"/>
</dbReference>
<proteinExistence type="predicted"/>
<sequence>MKHRMSVVVGLALVPASLAWADVQPVLTEQRCSEGQCRLVWQYEGQWQASGQSLLSLYQEAERYGNGAVQIREDLASRTLIVTVDQLHPTQVQQRSSAPVSCATRSCEH</sequence>
<protein>
    <submittedName>
        <fullName evidence="2">Uncharacterized protein</fullName>
    </submittedName>
</protein>
<keyword evidence="3" id="KW-1185">Reference proteome</keyword>
<evidence type="ECO:0000313" key="3">
    <source>
        <dbReference type="Proteomes" id="UP000199527"/>
    </source>
</evidence>
<evidence type="ECO:0000313" key="2">
    <source>
        <dbReference type="EMBL" id="SDJ32769.1"/>
    </source>
</evidence>
<organism evidence="2 3">
    <name type="scientific">Ferrimonas sediminum</name>
    <dbReference type="NCBI Taxonomy" id="718193"/>
    <lineage>
        <taxon>Bacteria</taxon>
        <taxon>Pseudomonadati</taxon>
        <taxon>Pseudomonadota</taxon>
        <taxon>Gammaproteobacteria</taxon>
        <taxon>Alteromonadales</taxon>
        <taxon>Ferrimonadaceae</taxon>
        <taxon>Ferrimonas</taxon>
    </lineage>
</organism>
<gene>
    <name evidence="2" type="ORF">SAMN04488540_10714</name>
</gene>